<evidence type="ECO:0000259" key="8">
    <source>
        <dbReference type="PROSITE" id="PS51867"/>
    </source>
</evidence>
<dbReference type="InterPro" id="IPR044063">
    <property type="entry name" value="ZF_RING_GID"/>
</dbReference>
<dbReference type="EMBL" id="CAQQ02152042">
    <property type="status" value="NOT_ANNOTATED_CDS"/>
    <property type="molecule type" value="Genomic_DNA"/>
</dbReference>
<dbReference type="PANTHER" id="PTHR12170:SF3">
    <property type="entry name" value="GH10162P"/>
    <property type="match status" value="1"/>
</dbReference>
<keyword evidence="2" id="KW-0963">Cytoplasm</keyword>
<feature type="domain" description="CTLH" evidence="7">
    <location>
        <begin position="155"/>
        <end position="212"/>
    </location>
</feature>
<evidence type="ECO:0000256" key="3">
    <source>
        <dbReference type="ARBA" id="ARBA00022723"/>
    </source>
</evidence>
<dbReference type="SUPFAM" id="SSF57850">
    <property type="entry name" value="RING/U-box"/>
    <property type="match status" value="1"/>
</dbReference>
<dbReference type="GO" id="GO:0005634">
    <property type="term" value="C:nucleus"/>
    <property type="evidence" value="ECO:0007669"/>
    <property type="project" value="TreeGrafter"/>
</dbReference>
<keyword evidence="4 6" id="KW-0863">Zinc-finger</keyword>
<dbReference type="HOGENOM" id="CLU_020227_3_1_1"/>
<evidence type="ECO:0000256" key="6">
    <source>
        <dbReference type="PROSITE-ProRule" id="PRU01215"/>
    </source>
</evidence>
<dbReference type="InterPro" id="IPR013144">
    <property type="entry name" value="CRA_dom"/>
</dbReference>
<evidence type="ECO:0008006" key="11">
    <source>
        <dbReference type="Google" id="ProtNLM"/>
    </source>
</evidence>
<dbReference type="PROSITE" id="PS50897">
    <property type="entry name" value="CTLH"/>
    <property type="match status" value="1"/>
</dbReference>
<keyword evidence="3" id="KW-0479">Metal-binding</keyword>
<evidence type="ECO:0000256" key="4">
    <source>
        <dbReference type="ARBA" id="ARBA00022771"/>
    </source>
</evidence>
<dbReference type="FunFam" id="3.30.40.10:FF:000143">
    <property type="entry name" value="Regulator of gluconeogenesis Rmd5"/>
    <property type="match status" value="1"/>
</dbReference>
<accession>T1H0G2</accession>
<dbReference type="PANTHER" id="PTHR12170">
    <property type="entry name" value="MACROPHAGE ERYTHROBLAST ATTACHER-RELATED"/>
    <property type="match status" value="1"/>
</dbReference>
<dbReference type="OMA" id="FEATNND"/>
<dbReference type="PROSITE" id="PS51867">
    <property type="entry name" value="ZF_RING_GID"/>
    <property type="match status" value="1"/>
</dbReference>
<dbReference type="GO" id="GO:0061630">
    <property type="term" value="F:ubiquitin protein ligase activity"/>
    <property type="evidence" value="ECO:0007669"/>
    <property type="project" value="InterPro"/>
</dbReference>
<dbReference type="EnsemblMetazoa" id="MESCA009640-RA">
    <property type="protein sequence ID" value="MESCA009640-PA"/>
    <property type="gene ID" value="MESCA009640"/>
</dbReference>
<feature type="zinc finger region" description="RING-Gid-type" evidence="6">
    <location>
        <begin position="339"/>
        <end position="381"/>
    </location>
</feature>
<evidence type="ECO:0000256" key="1">
    <source>
        <dbReference type="ARBA" id="ARBA00004496"/>
    </source>
</evidence>
<dbReference type="InterPro" id="IPR006594">
    <property type="entry name" value="LisH"/>
</dbReference>
<protein>
    <recommendedName>
        <fullName evidence="11">RING-Gid-type domain-containing protein</fullName>
    </recommendedName>
</protein>
<keyword evidence="5" id="KW-0862">Zinc</keyword>
<evidence type="ECO:0000256" key="2">
    <source>
        <dbReference type="ARBA" id="ARBA00022490"/>
    </source>
</evidence>
<dbReference type="GO" id="GO:0008270">
    <property type="term" value="F:zinc ion binding"/>
    <property type="evidence" value="ECO:0007669"/>
    <property type="project" value="UniProtKB-KW"/>
</dbReference>
<dbReference type="SMART" id="SM00757">
    <property type="entry name" value="CRA"/>
    <property type="match status" value="1"/>
</dbReference>
<dbReference type="GO" id="GO:0005737">
    <property type="term" value="C:cytoplasm"/>
    <property type="evidence" value="ECO:0007669"/>
    <property type="project" value="UniProtKB-SubCell"/>
</dbReference>
<reference evidence="10" key="1">
    <citation type="submission" date="2013-02" db="EMBL/GenBank/DDBJ databases">
        <authorList>
            <person name="Hughes D."/>
        </authorList>
    </citation>
    <scope>NUCLEOTIDE SEQUENCE</scope>
    <source>
        <strain>Durham</strain>
        <strain evidence="10">NC isolate 2 -- Noor lab</strain>
    </source>
</reference>
<name>T1H0G2_MEGSC</name>
<dbReference type="GO" id="GO:0034657">
    <property type="term" value="C:GID complex"/>
    <property type="evidence" value="ECO:0007669"/>
    <property type="project" value="TreeGrafter"/>
</dbReference>
<dbReference type="Proteomes" id="UP000015102">
    <property type="component" value="Unassembled WGS sequence"/>
</dbReference>
<dbReference type="EMBL" id="CAQQ02152043">
    <property type="status" value="NOT_ANNOTATED_CDS"/>
    <property type="molecule type" value="Genomic_DNA"/>
</dbReference>
<dbReference type="SMART" id="SM00668">
    <property type="entry name" value="CTLH"/>
    <property type="match status" value="1"/>
</dbReference>
<proteinExistence type="predicted"/>
<sequence>MDACAAVEKEVERVIGKFNGISEHSANVTTDLIKTFEDLKEAIGENGQQQLTEKQIEMLLDTINKANMKLVAISTEHRDLHGAVSKVGKVVDRNFVSDFSALTRTNQNEENTHLLNKVMAKHYFRQGMDDIAHLLIKECNMPEDQANEVFESKSNFAEIYNIWKSILNYNLMPALKWAEQYSDELEMKNSTLQFKLHRLAFLQILSEGMEYQSDAILYARQNFSKFIGRFEKEIQNLMGTFIYLPTGIRNSPYKDLISNEMWTEASYVFLKDACNILGISKNSALSVVVNAGCTALPSLLNIKQVMLSRQVHGIWSDRDELPIEIELDPEYRYHSIFACPILRQQTSDDNPPKKLTCGHVISNDALHKLSNGSNVLKCPYCPVEQHSEDAVRINF</sequence>
<evidence type="ECO:0000313" key="9">
    <source>
        <dbReference type="EnsemblMetazoa" id="MESCA009640-PA"/>
    </source>
</evidence>
<comment type="subcellular location">
    <subcellularLocation>
        <location evidence="1">Cytoplasm</location>
    </subcellularLocation>
</comment>
<keyword evidence="10" id="KW-1185">Reference proteome</keyword>
<organism evidence="9 10">
    <name type="scientific">Megaselia scalaris</name>
    <name type="common">Humpbacked fly</name>
    <name type="synonym">Phora scalaris</name>
    <dbReference type="NCBI Taxonomy" id="36166"/>
    <lineage>
        <taxon>Eukaryota</taxon>
        <taxon>Metazoa</taxon>
        <taxon>Ecdysozoa</taxon>
        <taxon>Arthropoda</taxon>
        <taxon>Hexapoda</taxon>
        <taxon>Insecta</taxon>
        <taxon>Pterygota</taxon>
        <taxon>Neoptera</taxon>
        <taxon>Endopterygota</taxon>
        <taxon>Diptera</taxon>
        <taxon>Brachycera</taxon>
        <taxon>Muscomorpha</taxon>
        <taxon>Platypezoidea</taxon>
        <taxon>Phoridae</taxon>
        <taxon>Megaseliini</taxon>
        <taxon>Megaselia</taxon>
    </lineage>
</organism>
<dbReference type="AlphaFoldDB" id="T1H0G2"/>
<dbReference type="GO" id="GO:0043161">
    <property type="term" value="P:proteasome-mediated ubiquitin-dependent protein catabolic process"/>
    <property type="evidence" value="ECO:0007669"/>
    <property type="project" value="InterPro"/>
</dbReference>
<dbReference type="STRING" id="36166.T1H0G2"/>
<evidence type="ECO:0000313" key="10">
    <source>
        <dbReference type="Proteomes" id="UP000015102"/>
    </source>
</evidence>
<dbReference type="InterPro" id="IPR006595">
    <property type="entry name" value="CTLH_C"/>
</dbReference>
<evidence type="ECO:0000259" key="7">
    <source>
        <dbReference type="PROSITE" id="PS50897"/>
    </source>
</evidence>
<evidence type="ECO:0000256" key="5">
    <source>
        <dbReference type="ARBA" id="ARBA00022833"/>
    </source>
</evidence>
<dbReference type="InterPro" id="IPR024964">
    <property type="entry name" value="CTLH/CRA"/>
</dbReference>
<dbReference type="Pfam" id="PF10607">
    <property type="entry name" value="CTLH"/>
    <property type="match status" value="1"/>
</dbReference>
<feature type="domain" description="RING-Gid-type" evidence="8">
    <location>
        <begin position="339"/>
        <end position="381"/>
    </location>
</feature>
<dbReference type="PROSITE" id="PS50896">
    <property type="entry name" value="LISH"/>
    <property type="match status" value="1"/>
</dbReference>
<dbReference type="InterPro" id="IPR045098">
    <property type="entry name" value="Fyv10_fam"/>
</dbReference>
<reference evidence="9" key="2">
    <citation type="submission" date="2015-06" db="UniProtKB">
        <authorList>
            <consortium name="EnsemblMetazoa"/>
        </authorList>
    </citation>
    <scope>IDENTIFICATION</scope>
</reference>